<comment type="catalytic activity">
    <reaction evidence="15 17">
        <text>L-threonyl-[protein] + ATP = O-phospho-L-threonyl-[protein] + ADP + H(+)</text>
        <dbReference type="Rhea" id="RHEA:46608"/>
        <dbReference type="Rhea" id="RHEA-COMP:11060"/>
        <dbReference type="Rhea" id="RHEA-COMP:11605"/>
        <dbReference type="ChEBI" id="CHEBI:15378"/>
        <dbReference type="ChEBI" id="CHEBI:30013"/>
        <dbReference type="ChEBI" id="CHEBI:30616"/>
        <dbReference type="ChEBI" id="CHEBI:61977"/>
        <dbReference type="ChEBI" id="CHEBI:456216"/>
        <dbReference type="EC" id="2.7.11.1"/>
    </reaction>
</comment>
<dbReference type="PANTHER" id="PTHR47974">
    <property type="entry name" value="OS07G0415500 PROTEIN"/>
    <property type="match status" value="1"/>
</dbReference>
<proteinExistence type="inferred from homology"/>
<dbReference type="Gene3D" id="3.30.200.20">
    <property type="entry name" value="Phosphorylase Kinase, domain 1"/>
    <property type="match status" value="1"/>
</dbReference>
<dbReference type="PROSITE" id="PS50011">
    <property type="entry name" value="PROTEIN_KINASE_DOM"/>
    <property type="match status" value="1"/>
</dbReference>
<dbReference type="PROSITE" id="PS00108">
    <property type="entry name" value="PROTEIN_KINASE_ST"/>
    <property type="match status" value="1"/>
</dbReference>
<dbReference type="SMART" id="SM00108">
    <property type="entry name" value="B_lectin"/>
    <property type="match status" value="1"/>
</dbReference>
<keyword evidence="10 20" id="KW-1133">Transmembrane helix</keyword>
<dbReference type="EMBL" id="BTGU01000005">
    <property type="protein sequence ID" value="GMN35036.1"/>
    <property type="molecule type" value="Genomic_DNA"/>
</dbReference>
<evidence type="ECO:0000313" key="26">
    <source>
        <dbReference type="EMBL" id="GMN35036.1"/>
    </source>
</evidence>
<feature type="binding site" evidence="19">
    <location>
        <position position="538"/>
    </location>
    <ligand>
        <name>ATP</name>
        <dbReference type="ChEBI" id="CHEBI:30616"/>
    </ligand>
</feature>
<dbReference type="Proteomes" id="UP001187192">
    <property type="component" value="Unassembled WGS sequence"/>
</dbReference>
<keyword evidence="9 17" id="KW-0067">ATP-binding</keyword>
<feature type="chain" id="PRO_5041682960" description="Receptor-like serine/threonine-protein kinase" evidence="21">
    <location>
        <begin position="25"/>
        <end position="798"/>
    </location>
</feature>
<dbReference type="AlphaFoldDB" id="A0AA88CY44"/>
<evidence type="ECO:0000256" key="6">
    <source>
        <dbReference type="ARBA" id="ARBA00022729"/>
    </source>
</evidence>
<evidence type="ECO:0000256" key="20">
    <source>
        <dbReference type="SAM" id="Phobius"/>
    </source>
</evidence>
<evidence type="ECO:0000256" key="10">
    <source>
        <dbReference type="ARBA" id="ARBA00022989"/>
    </source>
</evidence>
<keyword evidence="8 17" id="KW-0418">Kinase</keyword>
<dbReference type="PIRSF" id="PIRSF000641">
    <property type="entry name" value="SRK"/>
    <property type="match status" value="1"/>
</dbReference>
<evidence type="ECO:0000256" key="19">
    <source>
        <dbReference type="PROSITE-ProRule" id="PRU10141"/>
    </source>
</evidence>
<dbReference type="FunFam" id="2.90.10.10:FF:000017">
    <property type="entry name" value="Putative receptor protein kinase ZmPK1"/>
    <property type="match status" value="1"/>
</dbReference>
<dbReference type="Gene3D" id="1.10.510.10">
    <property type="entry name" value="Transferase(Phosphotransferase) domain 1"/>
    <property type="match status" value="1"/>
</dbReference>
<gene>
    <name evidence="26" type="ORF">TIFTF001_005035</name>
</gene>
<feature type="domain" description="Bulb-type lectin" evidence="24">
    <location>
        <begin position="29"/>
        <end position="151"/>
    </location>
</feature>
<protein>
    <recommendedName>
        <fullName evidence="17">Receptor-like serine/threonine-protein kinase</fullName>
        <ecNumber evidence="17">2.7.11.1</ecNumber>
    </recommendedName>
</protein>
<evidence type="ECO:0000256" key="1">
    <source>
        <dbReference type="ARBA" id="ARBA00004479"/>
    </source>
</evidence>
<dbReference type="PROSITE" id="PS50948">
    <property type="entry name" value="PAN"/>
    <property type="match status" value="1"/>
</dbReference>
<keyword evidence="12" id="KW-1015">Disulfide bond</keyword>
<dbReference type="GO" id="GO:0005524">
    <property type="term" value="F:ATP binding"/>
    <property type="evidence" value="ECO:0007669"/>
    <property type="project" value="UniProtKB-UniRule"/>
</dbReference>
<dbReference type="Pfam" id="PF01453">
    <property type="entry name" value="B_lectin"/>
    <property type="match status" value="1"/>
</dbReference>
<dbReference type="InterPro" id="IPR011009">
    <property type="entry name" value="Kinase-like_dom_sf"/>
</dbReference>
<name>A0AA88CY44_FICCA</name>
<keyword evidence="2 17" id="KW-0723">Serine/threonine-protein kinase</keyword>
<dbReference type="GO" id="GO:0004674">
    <property type="term" value="F:protein serine/threonine kinase activity"/>
    <property type="evidence" value="ECO:0007669"/>
    <property type="project" value="UniProtKB-KW"/>
</dbReference>
<dbReference type="GO" id="GO:0048544">
    <property type="term" value="P:recognition of pollen"/>
    <property type="evidence" value="ECO:0007669"/>
    <property type="project" value="InterPro"/>
</dbReference>
<dbReference type="InterPro" id="IPR008271">
    <property type="entry name" value="Ser/Thr_kinase_AS"/>
</dbReference>
<keyword evidence="7 17" id="KW-0547">Nucleotide-binding</keyword>
<evidence type="ECO:0000256" key="18">
    <source>
        <dbReference type="PROSITE-ProRule" id="PRU00076"/>
    </source>
</evidence>
<evidence type="ECO:0000256" key="11">
    <source>
        <dbReference type="ARBA" id="ARBA00023136"/>
    </source>
</evidence>
<dbReference type="CDD" id="cd00028">
    <property type="entry name" value="B_lectin"/>
    <property type="match status" value="1"/>
</dbReference>
<evidence type="ECO:0000256" key="12">
    <source>
        <dbReference type="ARBA" id="ARBA00023157"/>
    </source>
</evidence>
<keyword evidence="14" id="KW-0325">Glycoprotein</keyword>
<dbReference type="InterPro" id="IPR017441">
    <property type="entry name" value="Protein_kinase_ATP_BS"/>
</dbReference>
<dbReference type="PROSITE" id="PS50927">
    <property type="entry name" value="BULB_LECTIN"/>
    <property type="match status" value="1"/>
</dbReference>
<dbReference type="PROSITE" id="PS00107">
    <property type="entry name" value="PROTEIN_KINASE_ATP"/>
    <property type="match status" value="1"/>
</dbReference>
<evidence type="ECO:0000256" key="8">
    <source>
        <dbReference type="ARBA" id="ARBA00022777"/>
    </source>
</evidence>
<keyword evidence="6 21" id="KW-0732">Signal</keyword>
<keyword evidence="13" id="KW-0675">Receptor</keyword>
<evidence type="ECO:0000259" key="25">
    <source>
        <dbReference type="PROSITE" id="PS50948"/>
    </source>
</evidence>
<dbReference type="GO" id="GO:0016020">
    <property type="term" value="C:membrane"/>
    <property type="evidence" value="ECO:0007669"/>
    <property type="project" value="UniProtKB-SubCell"/>
</dbReference>
<comment type="catalytic activity">
    <reaction evidence="16 17">
        <text>L-seryl-[protein] + ATP = O-phospho-L-seryl-[protein] + ADP + H(+)</text>
        <dbReference type="Rhea" id="RHEA:17989"/>
        <dbReference type="Rhea" id="RHEA-COMP:9863"/>
        <dbReference type="Rhea" id="RHEA-COMP:11604"/>
        <dbReference type="ChEBI" id="CHEBI:15378"/>
        <dbReference type="ChEBI" id="CHEBI:29999"/>
        <dbReference type="ChEBI" id="CHEBI:30616"/>
        <dbReference type="ChEBI" id="CHEBI:83421"/>
        <dbReference type="ChEBI" id="CHEBI:456216"/>
        <dbReference type="EC" id="2.7.11.1"/>
    </reaction>
</comment>
<feature type="transmembrane region" description="Helical" evidence="20">
    <location>
        <begin position="453"/>
        <end position="477"/>
    </location>
</feature>
<dbReference type="InterPro" id="IPR000858">
    <property type="entry name" value="S_locus_glycoprot_dom"/>
</dbReference>
<evidence type="ECO:0000259" key="23">
    <source>
        <dbReference type="PROSITE" id="PS50026"/>
    </source>
</evidence>
<evidence type="ECO:0000256" key="5">
    <source>
        <dbReference type="ARBA" id="ARBA00022692"/>
    </source>
</evidence>
<dbReference type="CDD" id="cd01098">
    <property type="entry name" value="PAN_AP_plant"/>
    <property type="match status" value="1"/>
</dbReference>
<dbReference type="Pfam" id="PF00954">
    <property type="entry name" value="S_locus_glycop"/>
    <property type="match status" value="1"/>
</dbReference>
<dbReference type="SUPFAM" id="SSF51110">
    <property type="entry name" value="alpha-D-mannose-specific plant lectins"/>
    <property type="match status" value="1"/>
</dbReference>
<comment type="caution">
    <text evidence="26">The sequence shown here is derived from an EMBL/GenBank/DDBJ whole genome shotgun (WGS) entry which is preliminary data.</text>
</comment>
<sequence>MACRTILIVFYVLSLAIFLPSSSSKSDTLNRGSSLSVEKQGDVLTSPNGIFSAGFFPVGSNAYCFAIWYNDASHNNNRTVVWMANRDQPVNGKGSKLKLLKTGNLVLTDGGRIIAWATGTASLSPLKLRLHNSGNMALRAKDGVLLWQSFDSPTDTILTNQPLTRYAKLVSSRSQNNFSSGFYKLFFDNDNVLRMIFDNINLSSVYWPSPWVLPWDAGRSTYNNSKYAWLDPFGYFNSSDKFYFMSDDYGSKIQRRLRLDHDGNIRLYSSKNLGESWVVSWQAFSNPCQIHGICGRNSLCVYDRSFGRRCSCLPGYKMQNHSDWSYGCEPEFNLSCEKNESRFEKIWYTEFYGYDLGYFPNYTFKDCEDRCLERCDCKGFQYTLSADKGFRCYPKTRLVNGHQIPSFTGDVYLRLPKNYSPSAHEEFHLSCSNLVKSLDRIYNKNRANNTVRFILWFATGMGGLEIISILFIWCSLIRTRRDSGGDMRDYLLASTGFKRFSFAELKKATRAFSQEIGRGSGGVVYKAVLSDARVAAVKRLSEACQGEAEFLAEVNTIGRLNHMNLIEMWGYCAEGKHRLLVYEYLEHGSLKDNLSRNVLDWKKRFEIAVGTAKGLAYLHEECLEWILHCDVKPHNILLGSDYQPKVADFGLSKLLKRDELSDPTFSRIRGTRGYMAPEWVTNQSITSKADVYSYGIVVLEILTGKSPTTCVQAIEGAEETVQRGLVKWVKETAIDGSNKTMSSSSVETIMDPSLAGEYDAEKMVILLRVALECVKEDKQARPTMSQVVKMLLHYENYH</sequence>
<accession>A0AA88CY44</accession>
<dbReference type="EC" id="2.7.11.1" evidence="17"/>
<dbReference type="Pfam" id="PF00069">
    <property type="entry name" value="Pkinase"/>
    <property type="match status" value="1"/>
</dbReference>
<feature type="signal peptide" evidence="21">
    <location>
        <begin position="1"/>
        <end position="24"/>
    </location>
</feature>
<reference evidence="26" key="1">
    <citation type="submission" date="2023-07" db="EMBL/GenBank/DDBJ databases">
        <title>draft genome sequence of fig (Ficus carica).</title>
        <authorList>
            <person name="Takahashi T."/>
            <person name="Nishimura K."/>
        </authorList>
    </citation>
    <scope>NUCLEOTIDE SEQUENCE</scope>
</reference>
<dbReference type="PROSITE" id="PS50026">
    <property type="entry name" value="EGF_3"/>
    <property type="match status" value="1"/>
</dbReference>
<evidence type="ECO:0000256" key="2">
    <source>
        <dbReference type="ARBA" id="ARBA00022527"/>
    </source>
</evidence>
<evidence type="ECO:0000256" key="9">
    <source>
        <dbReference type="ARBA" id="ARBA00022840"/>
    </source>
</evidence>
<dbReference type="InterPro" id="IPR003609">
    <property type="entry name" value="Pan_app"/>
</dbReference>
<dbReference type="FunFam" id="1.10.510.10:FF:000537">
    <property type="entry name" value="Putative receptor-like protein kinase"/>
    <property type="match status" value="1"/>
</dbReference>
<dbReference type="SMART" id="SM00220">
    <property type="entry name" value="S_TKc"/>
    <property type="match status" value="1"/>
</dbReference>
<evidence type="ECO:0000256" key="15">
    <source>
        <dbReference type="ARBA" id="ARBA00047899"/>
    </source>
</evidence>
<dbReference type="InterPro" id="IPR024171">
    <property type="entry name" value="SRK-like_kinase"/>
</dbReference>
<dbReference type="CDD" id="cd14066">
    <property type="entry name" value="STKc_IRAK"/>
    <property type="match status" value="1"/>
</dbReference>
<feature type="domain" description="Protein kinase" evidence="22">
    <location>
        <begin position="510"/>
        <end position="798"/>
    </location>
</feature>
<evidence type="ECO:0000313" key="27">
    <source>
        <dbReference type="Proteomes" id="UP001187192"/>
    </source>
</evidence>
<evidence type="ECO:0000259" key="24">
    <source>
        <dbReference type="PROSITE" id="PS50927"/>
    </source>
</evidence>
<evidence type="ECO:0000256" key="21">
    <source>
        <dbReference type="SAM" id="SignalP"/>
    </source>
</evidence>
<evidence type="ECO:0000256" key="14">
    <source>
        <dbReference type="ARBA" id="ARBA00023180"/>
    </source>
</evidence>
<organism evidence="26 27">
    <name type="scientific">Ficus carica</name>
    <name type="common">Common fig</name>
    <dbReference type="NCBI Taxonomy" id="3494"/>
    <lineage>
        <taxon>Eukaryota</taxon>
        <taxon>Viridiplantae</taxon>
        <taxon>Streptophyta</taxon>
        <taxon>Embryophyta</taxon>
        <taxon>Tracheophyta</taxon>
        <taxon>Spermatophyta</taxon>
        <taxon>Magnoliopsida</taxon>
        <taxon>eudicotyledons</taxon>
        <taxon>Gunneridae</taxon>
        <taxon>Pentapetalae</taxon>
        <taxon>rosids</taxon>
        <taxon>fabids</taxon>
        <taxon>Rosales</taxon>
        <taxon>Moraceae</taxon>
        <taxon>Ficeae</taxon>
        <taxon>Ficus</taxon>
    </lineage>
</organism>
<dbReference type="Gene3D" id="2.90.10.10">
    <property type="entry name" value="Bulb-type lectin domain"/>
    <property type="match status" value="1"/>
</dbReference>
<dbReference type="InterPro" id="IPR000742">
    <property type="entry name" value="EGF"/>
</dbReference>
<comment type="similarity">
    <text evidence="17">Belongs to the protein kinase superfamily. Ser/Thr protein kinase family.</text>
</comment>
<evidence type="ECO:0000256" key="7">
    <source>
        <dbReference type="ARBA" id="ARBA00022741"/>
    </source>
</evidence>
<comment type="subcellular location">
    <subcellularLocation>
        <location evidence="1">Membrane</location>
        <topology evidence="1">Single-pass type I membrane protein</topology>
    </subcellularLocation>
</comment>
<dbReference type="InterPro" id="IPR001480">
    <property type="entry name" value="Bulb-type_lectin_dom"/>
</dbReference>
<feature type="domain" description="EGF-like" evidence="23">
    <location>
        <begin position="284"/>
        <end position="322"/>
    </location>
</feature>
<keyword evidence="4 17" id="KW-0808">Transferase</keyword>
<evidence type="ECO:0000259" key="22">
    <source>
        <dbReference type="PROSITE" id="PS50011"/>
    </source>
</evidence>
<keyword evidence="11 20" id="KW-0472">Membrane</keyword>
<dbReference type="InterPro" id="IPR036426">
    <property type="entry name" value="Bulb-type_lectin_dom_sf"/>
</dbReference>
<feature type="domain" description="Apple" evidence="25">
    <location>
        <begin position="336"/>
        <end position="416"/>
    </location>
</feature>
<evidence type="ECO:0000256" key="4">
    <source>
        <dbReference type="ARBA" id="ARBA00022679"/>
    </source>
</evidence>
<dbReference type="InterPro" id="IPR000719">
    <property type="entry name" value="Prot_kinase_dom"/>
</dbReference>
<evidence type="ECO:0000256" key="17">
    <source>
        <dbReference type="PIRNR" id="PIRNR000641"/>
    </source>
</evidence>
<keyword evidence="27" id="KW-1185">Reference proteome</keyword>
<evidence type="ECO:0000256" key="3">
    <source>
        <dbReference type="ARBA" id="ARBA00022536"/>
    </source>
</evidence>
<keyword evidence="3 18" id="KW-0245">EGF-like domain</keyword>
<dbReference type="PANTHER" id="PTHR47974:SF3">
    <property type="entry name" value="RECEPTOR-LIKE SERINE_THREONINE-PROTEIN KINASE"/>
    <property type="match status" value="1"/>
</dbReference>
<dbReference type="CDD" id="cd00053">
    <property type="entry name" value="EGF"/>
    <property type="match status" value="1"/>
</dbReference>
<dbReference type="SUPFAM" id="SSF56112">
    <property type="entry name" value="Protein kinase-like (PK-like)"/>
    <property type="match status" value="1"/>
</dbReference>
<evidence type="ECO:0000256" key="13">
    <source>
        <dbReference type="ARBA" id="ARBA00023170"/>
    </source>
</evidence>
<evidence type="ECO:0000256" key="16">
    <source>
        <dbReference type="ARBA" id="ARBA00048679"/>
    </source>
</evidence>
<dbReference type="FunFam" id="3.30.200.20:FF:000059">
    <property type="entry name" value="S-receptor-like serine/threonine-protein kinase"/>
    <property type="match status" value="1"/>
</dbReference>
<comment type="caution">
    <text evidence="18">Lacks conserved residue(s) required for the propagation of feature annotation.</text>
</comment>
<keyword evidence="5 20" id="KW-0812">Transmembrane</keyword>